<evidence type="ECO:0000313" key="3">
    <source>
        <dbReference type="Proteomes" id="UP001209854"/>
    </source>
</evidence>
<feature type="transmembrane region" description="Helical" evidence="1">
    <location>
        <begin position="5"/>
        <end position="24"/>
    </location>
</feature>
<comment type="caution">
    <text evidence="2">The sequence shown here is derived from an EMBL/GenBank/DDBJ whole genome shotgun (WGS) entry which is preliminary data.</text>
</comment>
<evidence type="ECO:0008006" key="4">
    <source>
        <dbReference type="Google" id="ProtNLM"/>
    </source>
</evidence>
<name>A0ABT3N440_9GAMM</name>
<reference evidence="2 3" key="1">
    <citation type="submission" date="2022-10" db="EMBL/GenBank/DDBJ databases">
        <title>High-quality genome sequences of two octocoral-associated bacteria, Endozoicomonas euniceicola EF212 and Endozoicomonas gorgoniicola PS125.</title>
        <authorList>
            <person name="Chiou Y.-J."/>
            <person name="Chen Y.-H."/>
        </authorList>
    </citation>
    <scope>NUCLEOTIDE SEQUENCE [LARGE SCALE GENOMIC DNA]</scope>
    <source>
        <strain evidence="2 3">PS125</strain>
    </source>
</reference>
<evidence type="ECO:0000313" key="2">
    <source>
        <dbReference type="EMBL" id="MCW7556382.1"/>
    </source>
</evidence>
<keyword evidence="1" id="KW-0472">Membrane</keyword>
<sequence length="72" mass="8339">MRFFILVGVPVALAFLLVGVWYWYDQHLLWLWMSGMMLTVASLGGIFWYVCWLDEKGADKAQSTQTKPLPLE</sequence>
<keyword evidence="1" id="KW-0812">Transmembrane</keyword>
<evidence type="ECO:0000256" key="1">
    <source>
        <dbReference type="SAM" id="Phobius"/>
    </source>
</evidence>
<gene>
    <name evidence="2" type="ORF">NX722_27860</name>
</gene>
<dbReference type="RefSeq" id="WP_262566070.1">
    <property type="nucleotide sequence ID" value="NZ_JAPFCC010000001.1"/>
</dbReference>
<protein>
    <recommendedName>
        <fullName evidence="4">DUF4175 domain-containing protein</fullName>
    </recommendedName>
</protein>
<feature type="transmembrane region" description="Helical" evidence="1">
    <location>
        <begin position="30"/>
        <end position="52"/>
    </location>
</feature>
<accession>A0ABT3N440</accession>
<proteinExistence type="predicted"/>
<dbReference type="EMBL" id="JAPFCC010000001">
    <property type="protein sequence ID" value="MCW7556382.1"/>
    <property type="molecule type" value="Genomic_DNA"/>
</dbReference>
<dbReference type="Proteomes" id="UP001209854">
    <property type="component" value="Unassembled WGS sequence"/>
</dbReference>
<keyword evidence="1" id="KW-1133">Transmembrane helix</keyword>
<keyword evidence="3" id="KW-1185">Reference proteome</keyword>
<organism evidence="2 3">
    <name type="scientific">Endozoicomonas gorgoniicola</name>
    <dbReference type="NCBI Taxonomy" id="1234144"/>
    <lineage>
        <taxon>Bacteria</taxon>
        <taxon>Pseudomonadati</taxon>
        <taxon>Pseudomonadota</taxon>
        <taxon>Gammaproteobacteria</taxon>
        <taxon>Oceanospirillales</taxon>
        <taxon>Endozoicomonadaceae</taxon>
        <taxon>Endozoicomonas</taxon>
    </lineage>
</organism>